<feature type="compositionally biased region" description="Polar residues" evidence="2">
    <location>
        <begin position="1645"/>
        <end position="1654"/>
    </location>
</feature>
<feature type="compositionally biased region" description="Polar residues" evidence="2">
    <location>
        <begin position="1112"/>
        <end position="1125"/>
    </location>
</feature>
<feature type="region of interest" description="Disordered" evidence="2">
    <location>
        <begin position="1099"/>
        <end position="1136"/>
    </location>
</feature>
<dbReference type="OrthoDB" id="10258692at2759"/>
<dbReference type="Pfam" id="PF00249">
    <property type="entry name" value="Myb_DNA-binding"/>
    <property type="match status" value="3"/>
</dbReference>
<accession>A0A8T2TB22</accession>
<dbReference type="Gene3D" id="1.20.58.1880">
    <property type="match status" value="2"/>
</dbReference>
<dbReference type="PANTHER" id="PTHR47340:SF1">
    <property type="entry name" value="DUPLICATED HOMEODOMAIN-LIKE SUPERFAMILY PROTEIN"/>
    <property type="match status" value="1"/>
</dbReference>
<dbReference type="InterPro" id="IPR009057">
    <property type="entry name" value="Homeodomain-like_sf"/>
</dbReference>
<feature type="region of interest" description="Disordered" evidence="2">
    <location>
        <begin position="1454"/>
        <end position="1482"/>
    </location>
</feature>
<proteinExistence type="predicted"/>
<feature type="compositionally biased region" description="Basic and acidic residues" evidence="2">
    <location>
        <begin position="8"/>
        <end position="17"/>
    </location>
</feature>
<dbReference type="EMBL" id="CM035419">
    <property type="protein sequence ID" value="KAH7416139.1"/>
    <property type="molecule type" value="Genomic_DNA"/>
</dbReference>
<feature type="domain" description="Myb-like" evidence="3">
    <location>
        <begin position="1211"/>
        <end position="1261"/>
    </location>
</feature>
<dbReference type="InterPro" id="IPR001005">
    <property type="entry name" value="SANT/Myb"/>
</dbReference>
<dbReference type="PROSITE" id="PS50090">
    <property type="entry name" value="MYB_LIKE"/>
    <property type="match status" value="1"/>
</dbReference>
<feature type="compositionally biased region" description="Polar residues" evidence="2">
    <location>
        <begin position="247"/>
        <end position="265"/>
    </location>
</feature>
<evidence type="ECO:0000313" key="7">
    <source>
        <dbReference type="Proteomes" id="UP000825935"/>
    </source>
</evidence>
<feature type="domain" description="HTH myb-type" evidence="5">
    <location>
        <begin position="1218"/>
        <end position="1265"/>
    </location>
</feature>
<dbReference type="EMBL" id="CM035419">
    <property type="protein sequence ID" value="KAH7416140.1"/>
    <property type="molecule type" value="Genomic_DNA"/>
</dbReference>
<evidence type="ECO:0000259" key="4">
    <source>
        <dbReference type="PROSITE" id="PS51293"/>
    </source>
</evidence>
<feature type="compositionally biased region" description="Basic and acidic residues" evidence="2">
    <location>
        <begin position="1099"/>
        <end position="1111"/>
    </location>
</feature>
<feature type="coiled-coil region" evidence="1">
    <location>
        <begin position="420"/>
        <end position="447"/>
    </location>
</feature>
<dbReference type="SUPFAM" id="SSF46689">
    <property type="entry name" value="Homeodomain-like"/>
    <property type="match status" value="3"/>
</dbReference>
<name>A0A8T2TB22_CERRI</name>
<dbReference type="PROSITE" id="PS51293">
    <property type="entry name" value="SANT"/>
    <property type="match status" value="3"/>
</dbReference>
<dbReference type="OMA" id="HTANIRE"/>
<comment type="caution">
    <text evidence="6">The sequence shown here is derived from an EMBL/GenBank/DDBJ whole genome shotgun (WGS) entry which is preliminary data.</text>
</comment>
<protein>
    <submittedName>
        <fullName evidence="6">Uncharacterized protein</fullName>
    </submittedName>
</protein>
<feature type="compositionally biased region" description="Polar residues" evidence="2">
    <location>
        <begin position="1739"/>
        <end position="1757"/>
    </location>
</feature>
<organism evidence="6 7">
    <name type="scientific">Ceratopteris richardii</name>
    <name type="common">Triangle waterfern</name>
    <dbReference type="NCBI Taxonomy" id="49495"/>
    <lineage>
        <taxon>Eukaryota</taxon>
        <taxon>Viridiplantae</taxon>
        <taxon>Streptophyta</taxon>
        <taxon>Embryophyta</taxon>
        <taxon>Tracheophyta</taxon>
        <taxon>Polypodiopsida</taxon>
        <taxon>Polypodiidae</taxon>
        <taxon>Polypodiales</taxon>
        <taxon>Pteridineae</taxon>
        <taxon>Pteridaceae</taxon>
        <taxon>Parkerioideae</taxon>
        <taxon>Ceratopteris</taxon>
    </lineage>
</organism>
<dbReference type="InterPro" id="IPR017930">
    <property type="entry name" value="Myb_dom"/>
</dbReference>
<feature type="domain" description="SANT" evidence="4">
    <location>
        <begin position="752"/>
        <end position="803"/>
    </location>
</feature>
<sequence length="1983" mass="219002">MALGRRGSPRENNRHAIEVVGPSDPAFRVNSPSENGKAERDFFGSAGASNMGYNDTSKVLNSGRSCNGNEIRPPHLSPSEVGVLPSPRLDRNPYFVSHSNGAHTPNRGTALEERDRLQLSRVPVLSELPHKCKERMWGRPDYHRRTYPLPKLESPRGWGSQNEDLLEGRVDRYRNALNRDSAPTDNLNSSREHNHYEWRSRDRTLLTGMPSRSPTMTSPNNSYLKDFASASSLEDTRPISPLGQIGSLKNSPAVSNHNADEGSSSPKKRPRLTWGQGLAKYEKEKIAEGHSTCNKGDEREAASPESLIALSDCQKNPTENAGTVFPCNNQYALVRSPDSGGLKNGCEIERSSLSQDIAACPSDGSLSKAHSENENEGMTANISTVKGPSLDTALLPSSVLQEAEVLLSNLSRKGLSTLSKDVLIQLVEKVEQEAIQLEKELNKVNDDQERGISSSCDGDNMKMEVQKDEYLQTKLYTAEDHQKHGDDYSTPPIVDTEKPLTVHNCDTCSPQICENPELDSTLEATEKSKSSSDLCDAMPGVVLNTEISDGVQFSDGNVKPDLEISSGVKMGLVESILMSNQSLAEQSKAFLAHLGSSSAATSGSVRVGDIPDQSGIWRYDAGSCIRNRKHLQAKVLEAKASRIFLEKVMALKYQAQRKAWCCRKKESLSDVEGQQSDDIKLHSTSDSTVLDSKNKQDAQSVEMQKIIFHVGQKREFLRMPPMHLGIKQGGVQRCEMKNGLVDDPVSAEKERKSFNPWSSEEKRVFLERFSLLGKNFRGIAAYLEHKTVADCVEYYYRNQKLKEFEEVQQRRRQEKEQRYKTEKYMLQQSVYCPYMEASQYSQKPESWEGLSLVAAVAEAMSAPAEPASEGLGTRSYKMVASEYSEKVTKKSDSKVIQVPSPGRKALRSEWNDAEREAFTNALVLFGKDFKRISQYVGTKSVRQCRSFFSKSRRCLGLDELVERYKFIRQGSRVKSLGSEPSSHIVDTEAGTIGEVDYPQQQCTGPHFSVIDPRTAASGESFHENESIYVKEHNLREQSEAICSKVSPSPVANVHNSISQFKESNLKLQSEIVGEDVCPSPNVSLYVSEQHMTDDQVKQEACLHSDSGEKSSGDLSTSVRLPSQVPSMDGRKRCRNPNSSVSVEMLHCKGEPVSVKAEVACAVDSSDKPFATKSRETAPLSGTKTVSNSVSAATVIESPLMREATQRVQEIKTRKEPTSWTQEERQKFVEVLRLHGKNWERLCECLPGKSLTQIKTYFQNSKGKLGFIPEGNVNSNGRVGAPKKRRVDDSDSSNLCCGTAAEQRKVPVQSEYKILPSLLATSAGMSSQPLSPEFMYANVLHRNMIEDTQKTLKSKGLNVTQTTASSLFNPALFTANLSASEQYFGHQNQNTVVLPPLQQSSSSLVLMKPAQEQIGSLTTSVHQGYQSQPSQPLPWAAQDLIFPVAEQYQKQLETRDLEASQTTSVHQHHQHHQQAVQQSKQQADDVGLQHVPCHFLQRQQMQIFSRQASDNYLHQISPQQKANSSQQTPSQVVSLQQHRLSHLKQNASTHLAPGNQSSKNDQLAFEDQISNEQLQLQVEGLNSQPFQTHIVVSPLPRQQQQIQPPQFQQIYWEHQQTQPKKSSRKESYSQVSSGSTGNISLLGEQPSLSKGISQSSDHHTEVLEQSDSMNSKQSNLQRTAGGSLTCHASSMQWPQLSTKPKVASEGQLHSSDVKLFGQSLLAQPVSNGQQQQSGQTSDSLPQSVFPSGGTSISNQQTADVPHQAVDSLNSGWPQSATAISDSVAGPSHKYMGSVNSNGQPEVSSVQEAVARVNEKLMRSAYPTGDSLTHVSPAIPAAPFMHHITDKSVCGMFSDPIQQSRGFQRSDYDRNLTQGSQISRNIQHLQDFRATSLAPLEVPQGLPRVLDALAALAEWRIKNADGGGGKLMDEFLSQSWEALQRDPSSLVEAGKVVGSLAQLYAGNAEVFQHLKDGFTPTMHLFAGPK</sequence>
<dbReference type="PROSITE" id="PS51294">
    <property type="entry name" value="HTH_MYB"/>
    <property type="match status" value="1"/>
</dbReference>
<dbReference type="PANTHER" id="PTHR47340">
    <property type="entry name" value="DUPLICATED HOMEODOMAIN-LIKE SUPERFAMILY PROTEIN"/>
    <property type="match status" value="1"/>
</dbReference>
<feature type="domain" description="SANT" evidence="4">
    <location>
        <begin position="905"/>
        <end position="948"/>
    </location>
</feature>
<reference evidence="6" key="1">
    <citation type="submission" date="2021-08" db="EMBL/GenBank/DDBJ databases">
        <title>WGS assembly of Ceratopteris richardii.</title>
        <authorList>
            <person name="Marchant D.B."/>
            <person name="Chen G."/>
            <person name="Jenkins J."/>
            <person name="Shu S."/>
            <person name="Leebens-Mack J."/>
            <person name="Grimwood J."/>
            <person name="Schmutz J."/>
            <person name="Soltis P."/>
            <person name="Soltis D."/>
            <person name="Chen Z.-H."/>
        </authorList>
    </citation>
    <scope>NUCLEOTIDE SEQUENCE</scope>
    <source>
        <strain evidence="6">Whitten #5841</strain>
        <tissue evidence="6">Leaf</tissue>
    </source>
</reference>
<dbReference type="Gene3D" id="1.10.10.60">
    <property type="entry name" value="Homeodomain-like"/>
    <property type="match status" value="1"/>
</dbReference>
<evidence type="ECO:0000313" key="6">
    <source>
        <dbReference type="EMBL" id="KAH7416139.1"/>
    </source>
</evidence>
<feature type="region of interest" description="Disordered" evidence="2">
    <location>
        <begin position="1724"/>
        <end position="1800"/>
    </location>
</feature>
<evidence type="ECO:0000259" key="5">
    <source>
        <dbReference type="PROSITE" id="PS51294"/>
    </source>
</evidence>
<feature type="compositionally biased region" description="Polar residues" evidence="2">
    <location>
        <begin position="47"/>
        <end position="68"/>
    </location>
</feature>
<dbReference type="Proteomes" id="UP000825935">
    <property type="component" value="Chromosome 14"/>
</dbReference>
<feature type="compositionally biased region" description="Polar residues" evidence="2">
    <location>
        <begin position="210"/>
        <end position="223"/>
    </location>
</feature>
<dbReference type="InterPro" id="IPR017884">
    <property type="entry name" value="SANT_dom"/>
</dbReference>
<feature type="compositionally biased region" description="Low complexity" evidence="2">
    <location>
        <begin position="1724"/>
        <end position="1738"/>
    </location>
</feature>
<feature type="compositionally biased region" description="Polar residues" evidence="2">
    <location>
        <begin position="1627"/>
        <end position="1638"/>
    </location>
</feature>
<keyword evidence="1" id="KW-0175">Coiled coil</keyword>
<feature type="compositionally biased region" description="Basic and acidic residues" evidence="2">
    <location>
        <begin position="190"/>
        <end position="204"/>
    </location>
</feature>
<dbReference type="CDD" id="cd00167">
    <property type="entry name" value="SANT"/>
    <property type="match status" value="2"/>
</dbReference>
<feature type="domain" description="SANT" evidence="4">
    <location>
        <begin position="1214"/>
        <end position="1265"/>
    </location>
</feature>
<feature type="region of interest" description="Disordered" evidence="2">
    <location>
        <begin position="235"/>
        <end position="273"/>
    </location>
</feature>
<feature type="compositionally biased region" description="Polar residues" evidence="2">
    <location>
        <begin position="1662"/>
        <end position="1680"/>
    </location>
</feature>
<evidence type="ECO:0000256" key="1">
    <source>
        <dbReference type="SAM" id="Coils"/>
    </source>
</evidence>
<feature type="region of interest" description="Disordered" evidence="2">
    <location>
        <begin position="1613"/>
        <end position="1680"/>
    </location>
</feature>
<keyword evidence="7" id="KW-1185">Reference proteome</keyword>
<gene>
    <name evidence="6" type="ORF">KP509_14G077400</name>
</gene>
<feature type="region of interest" description="Disordered" evidence="2">
    <location>
        <begin position="1"/>
        <end position="81"/>
    </location>
</feature>
<evidence type="ECO:0000256" key="2">
    <source>
        <dbReference type="SAM" id="MobiDB-lite"/>
    </source>
</evidence>
<feature type="compositionally biased region" description="Polar residues" evidence="2">
    <location>
        <begin position="1765"/>
        <end position="1779"/>
    </location>
</feature>
<dbReference type="SMART" id="SM00717">
    <property type="entry name" value="SANT"/>
    <property type="match status" value="3"/>
</dbReference>
<evidence type="ECO:0000259" key="3">
    <source>
        <dbReference type="PROSITE" id="PS50090"/>
    </source>
</evidence>
<feature type="region of interest" description="Disordered" evidence="2">
    <location>
        <begin position="178"/>
        <end position="223"/>
    </location>
</feature>